<gene>
    <name evidence="1" type="primary">RGP1</name>
    <name evidence="1" type="ORF">H4R21_004957</name>
</gene>
<reference evidence="1" key="1">
    <citation type="submission" date="2022-07" db="EMBL/GenBank/DDBJ databases">
        <title>Phylogenomic reconstructions and comparative analyses of Kickxellomycotina fungi.</title>
        <authorList>
            <person name="Reynolds N.K."/>
            <person name="Stajich J.E."/>
            <person name="Barry K."/>
            <person name="Grigoriev I.V."/>
            <person name="Crous P."/>
            <person name="Smith M.E."/>
        </authorList>
    </citation>
    <scope>NUCLEOTIDE SEQUENCE</scope>
    <source>
        <strain evidence="1">BCRC 34780</strain>
    </source>
</reference>
<organism evidence="1 2">
    <name type="scientific">Coemansia helicoidea</name>
    <dbReference type="NCBI Taxonomy" id="1286919"/>
    <lineage>
        <taxon>Eukaryota</taxon>
        <taxon>Fungi</taxon>
        <taxon>Fungi incertae sedis</taxon>
        <taxon>Zoopagomycota</taxon>
        <taxon>Kickxellomycotina</taxon>
        <taxon>Kickxellomycetes</taxon>
        <taxon>Kickxellales</taxon>
        <taxon>Kickxellaceae</taxon>
        <taxon>Coemansia</taxon>
    </lineage>
</organism>
<feature type="non-terminal residue" evidence="1">
    <location>
        <position position="644"/>
    </location>
</feature>
<evidence type="ECO:0000313" key="2">
    <source>
        <dbReference type="Proteomes" id="UP001140087"/>
    </source>
</evidence>
<dbReference type="Proteomes" id="UP001140087">
    <property type="component" value="Unassembled WGS sequence"/>
</dbReference>
<sequence length="644" mass="66220">MTPGSGPQSVGARPQSKSRGYTSRAALGVFPADNSRPLDAGDGPAPPEDPRMLRSLASRHASVSGSRVTAGPQWGRLTGGWPGTSLGSQLPRLSTSSALSASASTFGSWLPFGGRQHENGSPRAGPASETGSGDSILGSLWRSFSGGPNMPAVSGVCPDTAAAEGTGTEQLAIGFAEASGSLSLATSYFRPDQIGLLLRHGGTGSGTEPGARNPPMGGGLSGRTPTSPRGSPASRTQRSLPLLVSSPAVLFSELTLSPGESQTFSIRMQLPKSLPPSFRGRAASISYDLVVVAKRDMLDVNTHVARIPFRVMAHVDGGSETGVHAFTGPARMPPGSMQLTFQEAAPVSTPRTASPSPAAADDDSAAGAAADTDSPDGPASAATTELMYEQLLGSDFLRRALQAADHSPAAAAPTLAPQQVRAEDEAKQGVISICRRRAPVEFSLSQGGRAVASVWLPKRAYQLGDLIMGKVHLRPEAASVYQVSVWLESVEVVQEHLASYSADRTAELTRKIHAEHHEFCRGTRTLGFALASLPTAAVSFASDVVSNIWQLRIELIVGPPGSLADDLGLSATTPFPPAKLQAHSAAQPAPPQAAATAATKQGDASSPPPAAAPALGRRSSRPRSSTVAGAAGYNGAAPPLPSRP</sequence>
<dbReference type="EMBL" id="JANBUN010002048">
    <property type="protein sequence ID" value="KAJ2795827.1"/>
    <property type="molecule type" value="Genomic_DNA"/>
</dbReference>
<protein>
    <submittedName>
        <fullName evidence="1">Golgi membrane exchange factor (Ric1p-Rgp1p) subunit</fullName>
    </submittedName>
</protein>
<keyword evidence="2" id="KW-1185">Reference proteome</keyword>
<evidence type="ECO:0000313" key="1">
    <source>
        <dbReference type="EMBL" id="KAJ2795827.1"/>
    </source>
</evidence>
<name>A0ACC1KVJ4_9FUNG</name>
<accession>A0ACC1KVJ4</accession>
<proteinExistence type="predicted"/>
<comment type="caution">
    <text evidence="1">The sequence shown here is derived from an EMBL/GenBank/DDBJ whole genome shotgun (WGS) entry which is preliminary data.</text>
</comment>